<dbReference type="AlphaFoldDB" id="A0A0F9QH15"/>
<evidence type="ECO:0000313" key="1">
    <source>
        <dbReference type="EMBL" id="KKN43350.1"/>
    </source>
</evidence>
<sequence length="146" mass="16874">MFVPSKAKPNCSPIVPAFTGVEDSIEPSGIKYKWRRWGDVKCPCDRCTRLRGEPVIINDKYEYEYEWDSMLLEDNGTYKCIPGSGPQHYVGQVLKYRNKRKSIICTKVSDSHSLWKEVNEHTLEVKPKPKIMNKVDIDKIVKLLKA</sequence>
<gene>
    <name evidence="1" type="ORF">LCGC14_0704070</name>
</gene>
<protein>
    <submittedName>
        <fullName evidence="1">Uncharacterized protein</fullName>
    </submittedName>
</protein>
<accession>A0A0F9QH15</accession>
<organism evidence="1">
    <name type="scientific">marine sediment metagenome</name>
    <dbReference type="NCBI Taxonomy" id="412755"/>
    <lineage>
        <taxon>unclassified sequences</taxon>
        <taxon>metagenomes</taxon>
        <taxon>ecological metagenomes</taxon>
    </lineage>
</organism>
<reference evidence="1" key="1">
    <citation type="journal article" date="2015" name="Nature">
        <title>Complex archaea that bridge the gap between prokaryotes and eukaryotes.</title>
        <authorList>
            <person name="Spang A."/>
            <person name="Saw J.H."/>
            <person name="Jorgensen S.L."/>
            <person name="Zaremba-Niedzwiedzka K."/>
            <person name="Martijn J."/>
            <person name="Lind A.E."/>
            <person name="van Eijk R."/>
            <person name="Schleper C."/>
            <person name="Guy L."/>
            <person name="Ettema T.J."/>
        </authorList>
    </citation>
    <scope>NUCLEOTIDE SEQUENCE</scope>
</reference>
<proteinExistence type="predicted"/>
<name>A0A0F9QH15_9ZZZZ</name>
<dbReference type="EMBL" id="LAZR01001517">
    <property type="protein sequence ID" value="KKN43350.1"/>
    <property type="molecule type" value="Genomic_DNA"/>
</dbReference>
<comment type="caution">
    <text evidence="1">The sequence shown here is derived from an EMBL/GenBank/DDBJ whole genome shotgun (WGS) entry which is preliminary data.</text>
</comment>